<dbReference type="Gene3D" id="3.40.50.1970">
    <property type="match status" value="1"/>
</dbReference>
<comment type="caution">
    <text evidence="6">The sequence shown here is derived from an EMBL/GenBank/DDBJ whole genome shotgun (WGS) entry which is preliminary data.</text>
</comment>
<dbReference type="GO" id="GO:0004022">
    <property type="term" value="F:alcohol dehydrogenase (NAD+) activity"/>
    <property type="evidence" value="ECO:0007669"/>
    <property type="project" value="TreeGrafter"/>
</dbReference>
<evidence type="ECO:0000259" key="5">
    <source>
        <dbReference type="Pfam" id="PF25137"/>
    </source>
</evidence>
<dbReference type="PROSITE" id="PS00913">
    <property type="entry name" value="ADH_IRON_1"/>
    <property type="match status" value="1"/>
</dbReference>
<dbReference type="FunFam" id="1.20.1090.10:FF:000001">
    <property type="entry name" value="Aldehyde-alcohol dehydrogenase"/>
    <property type="match status" value="1"/>
</dbReference>
<gene>
    <name evidence="6" type="ORF">FD07_GL001242</name>
</gene>
<dbReference type="Pfam" id="PF25137">
    <property type="entry name" value="ADH_Fe_C"/>
    <property type="match status" value="1"/>
</dbReference>
<dbReference type="CDD" id="cd08188">
    <property type="entry name" value="PDDH"/>
    <property type="match status" value="1"/>
</dbReference>
<dbReference type="RefSeq" id="WP_020089880.1">
    <property type="nucleotide sequence ID" value="NZ_AZCZ01000030.1"/>
</dbReference>
<dbReference type="AlphaFoldDB" id="A0A0R1GPQ8"/>
<keyword evidence="2" id="KW-0560">Oxidoreductase</keyword>
<dbReference type="FunFam" id="3.40.50.1970:FF:000003">
    <property type="entry name" value="Alcohol dehydrogenase, iron-containing"/>
    <property type="match status" value="1"/>
</dbReference>
<protein>
    <submittedName>
        <fullName evidence="6">1,3-propanediol dehydrogenase</fullName>
    </submittedName>
</protein>
<dbReference type="InterPro" id="IPR001670">
    <property type="entry name" value="ADH_Fe/GldA"/>
</dbReference>
<dbReference type="InterPro" id="IPR018211">
    <property type="entry name" value="ADH_Fe_CS"/>
</dbReference>
<dbReference type="SUPFAM" id="SSF56796">
    <property type="entry name" value="Dehydroquinate synthase-like"/>
    <property type="match status" value="1"/>
</dbReference>
<feature type="domain" description="Alcohol dehydrogenase iron-type/glycerol dehydrogenase GldA" evidence="4">
    <location>
        <begin position="11"/>
        <end position="181"/>
    </location>
</feature>
<dbReference type="InterPro" id="IPR056798">
    <property type="entry name" value="ADH_Fe_C"/>
</dbReference>
<dbReference type="InterPro" id="IPR039697">
    <property type="entry name" value="Alcohol_dehydrogenase_Fe"/>
</dbReference>
<comment type="similarity">
    <text evidence="1">Belongs to the iron-containing alcohol dehydrogenase family.</text>
</comment>
<evidence type="ECO:0000259" key="4">
    <source>
        <dbReference type="Pfam" id="PF00465"/>
    </source>
</evidence>
<dbReference type="GO" id="GO:0046872">
    <property type="term" value="F:metal ion binding"/>
    <property type="evidence" value="ECO:0007669"/>
    <property type="project" value="InterPro"/>
</dbReference>
<evidence type="ECO:0000313" key="6">
    <source>
        <dbReference type="EMBL" id="KRK36015.1"/>
    </source>
</evidence>
<evidence type="ECO:0000256" key="1">
    <source>
        <dbReference type="ARBA" id="ARBA00007358"/>
    </source>
</evidence>
<keyword evidence="3" id="KW-0520">NAD</keyword>
<dbReference type="STRING" id="357278.IV61_GL001336"/>
<dbReference type="EMBL" id="AZCZ01000030">
    <property type="protein sequence ID" value="KRK36015.1"/>
    <property type="molecule type" value="Genomic_DNA"/>
</dbReference>
<reference evidence="6 7" key="1">
    <citation type="journal article" date="2015" name="Genome Announc.">
        <title>Expanding the biotechnology potential of lactobacilli through comparative genomics of 213 strains and associated genera.</title>
        <authorList>
            <person name="Sun Z."/>
            <person name="Harris H.M."/>
            <person name="McCann A."/>
            <person name="Guo C."/>
            <person name="Argimon S."/>
            <person name="Zhang W."/>
            <person name="Yang X."/>
            <person name="Jeffery I.B."/>
            <person name="Cooney J.C."/>
            <person name="Kagawa T.F."/>
            <person name="Liu W."/>
            <person name="Song Y."/>
            <person name="Salvetti E."/>
            <person name="Wrobel A."/>
            <person name="Rasinkangas P."/>
            <person name="Parkhill J."/>
            <person name="Rea M.C."/>
            <person name="O'Sullivan O."/>
            <person name="Ritari J."/>
            <person name="Douillard F.P."/>
            <person name="Paul Ross R."/>
            <person name="Yang R."/>
            <person name="Briner A.E."/>
            <person name="Felis G.E."/>
            <person name="de Vos W.M."/>
            <person name="Barrangou R."/>
            <person name="Klaenhammer T.R."/>
            <person name="Caufield P.W."/>
            <person name="Cui Y."/>
            <person name="Zhang H."/>
            <person name="O'Toole P.W."/>
        </authorList>
    </citation>
    <scope>NUCLEOTIDE SEQUENCE [LARGE SCALE GENOMIC DNA]</scope>
    <source>
        <strain evidence="6 7">ATCC 53295</strain>
    </source>
</reference>
<accession>A0A0R1GPQ8</accession>
<organism evidence="6 7">
    <name type="scientific">Levilactobacillus parabrevis ATCC 53295</name>
    <dbReference type="NCBI Taxonomy" id="1267003"/>
    <lineage>
        <taxon>Bacteria</taxon>
        <taxon>Bacillati</taxon>
        <taxon>Bacillota</taxon>
        <taxon>Bacilli</taxon>
        <taxon>Lactobacillales</taxon>
        <taxon>Lactobacillaceae</taxon>
        <taxon>Levilactobacillus</taxon>
    </lineage>
</organism>
<dbReference type="GeneID" id="97413679"/>
<evidence type="ECO:0000313" key="7">
    <source>
        <dbReference type="Proteomes" id="UP000051176"/>
    </source>
</evidence>
<dbReference type="Gene3D" id="1.20.1090.10">
    <property type="entry name" value="Dehydroquinate synthase-like - alpha domain"/>
    <property type="match status" value="1"/>
</dbReference>
<evidence type="ECO:0000256" key="3">
    <source>
        <dbReference type="ARBA" id="ARBA00023027"/>
    </source>
</evidence>
<keyword evidence="7" id="KW-1185">Reference proteome</keyword>
<dbReference type="eggNOG" id="COG1454">
    <property type="taxonomic scope" value="Bacteria"/>
</dbReference>
<evidence type="ECO:0000256" key="2">
    <source>
        <dbReference type="ARBA" id="ARBA00023002"/>
    </source>
</evidence>
<dbReference type="Pfam" id="PF00465">
    <property type="entry name" value="Fe-ADH"/>
    <property type="match status" value="1"/>
</dbReference>
<dbReference type="Proteomes" id="UP000051176">
    <property type="component" value="Unassembled WGS sequence"/>
</dbReference>
<dbReference type="OrthoDB" id="9815791at2"/>
<dbReference type="PATRIC" id="fig|1267003.4.peg.1320"/>
<dbReference type="PANTHER" id="PTHR11496:SF102">
    <property type="entry name" value="ALCOHOL DEHYDROGENASE 4"/>
    <property type="match status" value="1"/>
</dbReference>
<feature type="domain" description="Fe-containing alcohol dehydrogenase-like C-terminal" evidence="5">
    <location>
        <begin position="192"/>
        <end position="387"/>
    </location>
</feature>
<name>A0A0R1GPQ8_9LACO</name>
<proteinExistence type="inferred from homology"/>
<sequence length="390" mass="42096">MAERSYDFLMPSVNFFGPGVISKIGERAKMLGMKKPVIVTGKILESMENGAVQQTIASLEAAGVDYVIYDNVEPNPKIRNIKEVKKLYEEAEADSIITIGGGSAHDTGKGAGDILTNGDDITKLAGIETLDHALPPLIAVNTTAGTGSELTRHAVITNEETHLKFVVVSWRNIPLVSFNDPTLMLDIPKNLTAATGMDAFVQAIEPYVSVDHNPITDSQCIEAIKLIEGSLRESVANGHNLDARTKMVEAEMLAGMAFNNANLGYVHAMAHQLGGQYDAPHGVCCALLLPYVEQYNIIACPERFAQLAEIMGEDTTGLSTRDAAELSIKAMKQMSQDVGIPTSIKEIGAKPEDFELMAENALKDGNAFSNPRKGTKEDIIKIFQAAYDAE</sequence>
<dbReference type="PANTHER" id="PTHR11496">
    <property type="entry name" value="ALCOHOL DEHYDROGENASE"/>
    <property type="match status" value="1"/>
</dbReference>